<dbReference type="AlphaFoldDB" id="A0A843WAW6"/>
<organism evidence="1 2">
    <name type="scientific">Colocasia esculenta</name>
    <name type="common">Wild taro</name>
    <name type="synonym">Arum esculentum</name>
    <dbReference type="NCBI Taxonomy" id="4460"/>
    <lineage>
        <taxon>Eukaryota</taxon>
        <taxon>Viridiplantae</taxon>
        <taxon>Streptophyta</taxon>
        <taxon>Embryophyta</taxon>
        <taxon>Tracheophyta</taxon>
        <taxon>Spermatophyta</taxon>
        <taxon>Magnoliopsida</taxon>
        <taxon>Liliopsida</taxon>
        <taxon>Araceae</taxon>
        <taxon>Aroideae</taxon>
        <taxon>Colocasieae</taxon>
        <taxon>Colocasia</taxon>
    </lineage>
</organism>
<protein>
    <submittedName>
        <fullName evidence="1">Uncharacterized protein</fullName>
    </submittedName>
</protein>
<name>A0A843WAW6_COLES</name>
<evidence type="ECO:0000313" key="2">
    <source>
        <dbReference type="Proteomes" id="UP000652761"/>
    </source>
</evidence>
<evidence type="ECO:0000313" key="1">
    <source>
        <dbReference type="EMBL" id="MQM04547.1"/>
    </source>
</evidence>
<keyword evidence="2" id="KW-1185">Reference proteome</keyword>
<accession>A0A843WAW6</accession>
<dbReference type="EMBL" id="NMUH01003239">
    <property type="protein sequence ID" value="MQM04547.1"/>
    <property type="molecule type" value="Genomic_DNA"/>
</dbReference>
<comment type="caution">
    <text evidence="1">The sequence shown here is derived from an EMBL/GenBank/DDBJ whole genome shotgun (WGS) entry which is preliminary data.</text>
</comment>
<proteinExistence type="predicted"/>
<sequence length="125" mass="14102">MDALQGRGFARFVGEGLWSVGARRRRVANLREGPLRLDLHLEPTCFPPRGCDCSVVEALKKGASVCCTLVRRHLWCRHPGGDTSMRRLQELLKVIASMSPPWWRHGGRRLLPVFPVLVPVSVQEH</sequence>
<gene>
    <name evidence="1" type="ORF">Taro_037349</name>
</gene>
<dbReference type="Proteomes" id="UP000652761">
    <property type="component" value="Unassembled WGS sequence"/>
</dbReference>
<reference evidence="1" key="1">
    <citation type="submission" date="2017-07" db="EMBL/GenBank/DDBJ databases">
        <title>Taro Niue Genome Assembly and Annotation.</title>
        <authorList>
            <person name="Atibalentja N."/>
            <person name="Keating K."/>
            <person name="Fields C.J."/>
        </authorList>
    </citation>
    <scope>NUCLEOTIDE SEQUENCE</scope>
    <source>
        <strain evidence="1">Niue_2</strain>
        <tissue evidence="1">Leaf</tissue>
    </source>
</reference>